<feature type="domain" description="HTH arsR-type" evidence="4">
    <location>
        <begin position="5"/>
        <end position="99"/>
    </location>
</feature>
<evidence type="ECO:0000313" key="6">
    <source>
        <dbReference type="Proteomes" id="UP000235005"/>
    </source>
</evidence>
<evidence type="ECO:0000256" key="3">
    <source>
        <dbReference type="ARBA" id="ARBA00023163"/>
    </source>
</evidence>
<keyword evidence="2" id="KW-0238">DNA-binding</keyword>
<dbReference type="InterPro" id="IPR036388">
    <property type="entry name" value="WH-like_DNA-bd_sf"/>
</dbReference>
<dbReference type="AlphaFoldDB" id="A0A2N5WXZ0"/>
<keyword evidence="1" id="KW-0805">Transcription regulation</keyword>
<name>A0A2N5WXZ0_9GAMM</name>
<keyword evidence="6" id="KW-1185">Reference proteome</keyword>
<evidence type="ECO:0000259" key="4">
    <source>
        <dbReference type="PROSITE" id="PS50987"/>
    </source>
</evidence>
<reference evidence="5 6" key="1">
    <citation type="submission" date="2018-01" db="EMBL/GenBank/DDBJ databases">
        <title>The draft genome sequence of Halioglobus lutimaris HF004.</title>
        <authorList>
            <person name="Du Z.-J."/>
            <person name="Shi M.-J."/>
        </authorList>
    </citation>
    <scope>NUCLEOTIDE SEQUENCE [LARGE SCALE GENOMIC DNA]</scope>
    <source>
        <strain evidence="5 6">HF004</strain>
    </source>
</reference>
<dbReference type="OrthoDB" id="9796124at2"/>
<dbReference type="InterPro" id="IPR036390">
    <property type="entry name" value="WH_DNA-bd_sf"/>
</dbReference>
<comment type="caution">
    <text evidence="5">The sequence shown here is derived from an EMBL/GenBank/DDBJ whole genome shotgun (WGS) entry which is preliminary data.</text>
</comment>
<organism evidence="5 6">
    <name type="scientific">Pseudohalioglobus lutimaris</name>
    <dbReference type="NCBI Taxonomy" id="1737061"/>
    <lineage>
        <taxon>Bacteria</taxon>
        <taxon>Pseudomonadati</taxon>
        <taxon>Pseudomonadota</taxon>
        <taxon>Gammaproteobacteria</taxon>
        <taxon>Cellvibrionales</taxon>
        <taxon>Halieaceae</taxon>
        <taxon>Pseudohalioglobus</taxon>
    </lineage>
</organism>
<dbReference type="SMART" id="SM00418">
    <property type="entry name" value="HTH_ARSR"/>
    <property type="match status" value="1"/>
</dbReference>
<proteinExistence type="predicted"/>
<dbReference type="PANTHER" id="PTHR43132">
    <property type="entry name" value="ARSENICAL RESISTANCE OPERON REPRESSOR ARSR-RELATED"/>
    <property type="match status" value="1"/>
</dbReference>
<sequence length="102" mass="11481">MDLEKMQGSVHVATDLLKLLSHPERLMVLCQLKTGEHSVGQIARNLNIKQSPLSQHLARMRNEGVVSCRREAQTIYYSLAGHEVEKVVTVLYELFCTMGGED</sequence>
<dbReference type="NCBIfam" id="NF033788">
    <property type="entry name" value="HTH_metalloreg"/>
    <property type="match status" value="1"/>
</dbReference>
<evidence type="ECO:0000256" key="1">
    <source>
        <dbReference type="ARBA" id="ARBA00023015"/>
    </source>
</evidence>
<dbReference type="PANTHER" id="PTHR43132:SF2">
    <property type="entry name" value="ARSENICAL RESISTANCE OPERON REPRESSOR ARSR-RELATED"/>
    <property type="match status" value="1"/>
</dbReference>
<dbReference type="Gene3D" id="1.10.10.10">
    <property type="entry name" value="Winged helix-like DNA-binding domain superfamily/Winged helix DNA-binding domain"/>
    <property type="match status" value="1"/>
</dbReference>
<dbReference type="RefSeq" id="WP_076000170.1">
    <property type="nucleotide sequence ID" value="NZ_PKUS01000037.1"/>
</dbReference>
<dbReference type="GO" id="GO:0003700">
    <property type="term" value="F:DNA-binding transcription factor activity"/>
    <property type="evidence" value="ECO:0007669"/>
    <property type="project" value="InterPro"/>
</dbReference>
<accession>A0A2N5WXZ0</accession>
<gene>
    <name evidence="5" type="ORF">C0039_18460</name>
</gene>
<dbReference type="InterPro" id="IPR011991">
    <property type="entry name" value="ArsR-like_HTH"/>
</dbReference>
<dbReference type="SUPFAM" id="SSF46785">
    <property type="entry name" value="Winged helix' DNA-binding domain"/>
    <property type="match status" value="1"/>
</dbReference>
<dbReference type="PROSITE" id="PS50987">
    <property type="entry name" value="HTH_ARSR_2"/>
    <property type="match status" value="1"/>
</dbReference>
<dbReference type="Proteomes" id="UP000235005">
    <property type="component" value="Unassembled WGS sequence"/>
</dbReference>
<dbReference type="EMBL" id="PKUS01000037">
    <property type="protein sequence ID" value="PLW67101.1"/>
    <property type="molecule type" value="Genomic_DNA"/>
</dbReference>
<keyword evidence="3" id="KW-0804">Transcription</keyword>
<dbReference type="Pfam" id="PF01022">
    <property type="entry name" value="HTH_5"/>
    <property type="match status" value="1"/>
</dbReference>
<evidence type="ECO:0000313" key="5">
    <source>
        <dbReference type="EMBL" id="PLW67101.1"/>
    </source>
</evidence>
<dbReference type="InterPro" id="IPR051011">
    <property type="entry name" value="Metal_resp_trans_reg"/>
</dbReference>
<evidence type="ECO:0000256" key="2">
    <source>
        <dbReference type="ARBA" id="ARBA00023125"/>
    </source>
</evidence>
<dbReference type="CDD" id="cd00090">
    <property type="entry name" value="HTH_ARSR"/>
    <property type="match status" value="1"/>
</dbReference>
<dbReference type="InterPro" id="IPR001845">
    <property type="entry name" value="HTH_ArsR_DNA-bd_dom"/>
</dbReference>
<dbReference type="PRINTS" id="PR00778">
    <property type="entry name" value="HTHARSR"/>
</dbReference>
<protein>
    <submittedName>
        <fullName evidence="5">ArsR family transcriptional regulator</fullName>
    </submittedName>
</protein>
<dbReference type="GO" id="GO:0003677">
    <property type="term" value="F:DNA binding"/>
    <property type="evidence" value="ECO:0007669"/>
    <property type="project" value="UniProtKB-KW"/>
</dbReference>